<dbReference type="GO" id="GO:0004222">
    <property type="term" value="F:metalloendopeptidase activity"/>
    <property type="evidence" value="ECO:0007669"/>
    <property type="project" value="InterPro"/>
</dbReference>
<feature type="transmembrane region" description="Helical" evidence="12">
    <location>
        <begin position="21"/>
        <end position="44"/>
    </location>
</feature>
<feature type="region of interest" description="Disordered" evidence="11">
    <location>
        <begin position="56"/>
        <end position="121"/>
    </location>
</feature>
<dbReference type="PANTHER" id="PTHR43221">
    <property type="entry name" value="PROTEASE HTPX"/>
    <property type="match status" value="1"/>
</dbReference>
<keyword evidence="10 12" id="KW-0472">Membrane</keyword>
<dbReference type="PANTHER" id="PTHR43221:SF2">
    <property type="entry name" value="PROTEASE HTPX HOMOLOG"/>
    <property type="match status" value="1"/>
</dbReference>
<sequence>MAMDFFGHQDRARQNTRKLMGLFVASLVLIIVCIYMTAAIALAMTQGAARCEPVPQQVTTPASPTAPTNLVTPGNAVAFKARSRSRSRSGGSRSSSRRNRTSGFNSDNNNGGSSNFRDIDSNFRDTNGNRFFDNSRSFTSRRYRSCPTGTRRVAKAWILNMWDPTLLLTVAAITTSIVGTGSLYKTQQLKAGGAVIATELGGTLIAPEDATPEEQELLNIVEEMAIAAGVPIPQVYLLDQEQGINAFAAGNTPSDAVIGVTRGTLEQLTRDELQGVIGHEFSHILNGDMRLNLRMVGLIHGLVLIYFTGRIVAEFRSRDEKGNAMLFFGFGLIAIGLIGAFCGNLIRSAISRQREFLADAAAVQFTRNPEGIAGALRKIGGYEHGTTLRSPHAEIHSHMLFGDGHTTFLDGWLASHPPLAERIRRIENRADLYLERAEAAGVPSVRPSAEMSPGVMGFAAGGAATATTPKQSNPLTWFRQAAPDFLPIAQSFVPKLTPTLQTALTQPKQATAVVFALLLDSTQAEIHTKQLAWLRHTEAADFVEHILHLETDLATLTGHLRLPLTDLAVPALRQLPTEQQPAFFKTIQALAKADGQWSISEFTVYTLLEHRFSATPVTGEQTAIAPLWNDCLILISALARAGQTGKDAVTEILQHSQ</sequence>
<evidence type="ECO:0000256" key="10">
    <source>
        <dbReference type="ARBA" id="ARBA00023136"/>
    </source>
</evidence>
<evidence type="ECO:0000256" key="5">
    <source>
        <dbReference type="ARBA" id="ARBA00022723"/>
    </source>
</evidence>
<organism evidence="14">
    <name type="scientific">Oscillatoriales cyanobacterium SpSt-418</name>
    <dbReference type="NCBI Taxonomy" id="2282169"/>
    <lineage>
        <taxon>Bacteria</taxon>
        <taxon>Bacillati</taxon>
        <taxon>Cyanobacteriota</taxon>
        <taxon>Cyanophyceae</taxon>
        <taxon>Oscillatoriophycideae</taxon>
        <taxon>Oscillatoriales</taxon>
    </lineage>
</organism>
<feature type="transmembrane region" description="Helical" evidence="12">
    <location>
        <begin position="325"/>
        <end position="346"/>
    </location>
</feature>
<dbReference type="InterPro" id="IPR001915">
    <property type="entry name" value="Peptidase_M48"/>
</dbReference>
<comment type="cofactor">
    <cofactor evidence="1">
        <name>Zn(2+)</name>
        <dbReference type="ChEBI" id="CHEBI:29105"/>
    </cofactor>
</comment>
<evidence type="ECO:0000313" key="14">
    <source>
        <dbReference type="EMBL" id="HFM96168.1"/>
    </source>
</evidence>
<dbReference type="CDD" id="cd07340">
    <property type="entry name" value="M48B_Htpx_like"/>
    <property type="match status" value="1"/>
</dbReference>
<keyword evidence="8 12" id="KW-1133">Transmembrane helix</keyword>
<gene>
    <name evidence="14" type="ORF">ENR64_00065</name>
</gene>
<dbReference type="EMBL" id="DSRU01000001">
    <property type="protein sequence ID" value="HFM96168.1"/>
    <property type="molecule type" value="Genomic_DNA"/>
</dbReference>
<dbReference type="GO" id="GO:0006508">
    <property type="term" value="P:proteolysis"/>
    <property type="evidence" value="ECO:0007669"/>
    <property type="project" value="UniProtKB-KW"/>
</dbReference>
<dbReference type="InterPro" id="IPR050083">
    <property type="entry name" value="HtpX_protease"/>
</dbReference>
<feature type="domain" description="Peptidase M48" evidence="13">
    <location>
        <begin position="214"/>
        <end position="429"/>
    </location>
</feature>
<evidence type="ECO:0000256" key="3">
    <source>
        <dbReference type="ARBA" id="ARBA00022670"/>
    </source>
</evidence>
<accession>A0A7C3KBN9</accession>
<keyword evidence="6" id="KW-0378">Hydrolase</keyword>
<feature type="transmembrane region" description="Helical" evidence="12">
    <location>
        <begin position="291"/>
        <end position="313"/>
    </location>
</feature>
<feature type="compositionally biased region" description="Polar residues" evidence="11">
    <location>
        <begin position="56"/>
        <end position="72"/>
    </location>
</feature>
<evidence type="ECO:0000259" key="13">
    <source>
        <dbReference type="Pfam" id="PF01435"/>
    </source>
</evidence>
<evidence type="ECO:0000256" key="7">
    <source>
        <dbReference type="ARBA" id="ARBA00022833"/>
    </source>
</evidence>
<protein>
    <submittedName>
        <fullName evidence="14">Transcriptional regulator</fullName>
    </submittedName>
</protein>
<keyword evidence="7" id="KW-0862">Zinc</keyword>
<evidence type="ECO:0000256" key="9">
    <source>
        <dbReference type="ARBA" id="ARBA00023049"/>
    </source>
</evidence>
<dbReference type="Gene3D" id="3.30.2010.10">
    <property type="entry name" value="Metalloproteases ('zincins'), catalytic domain"/>
    <property type="match status" value="1"/>
</dbReference>
<feature type="compositionally biased region" description="Low complexity" evidence="11">
    <location>
        <begin position="101"/>
        <end position="116"/>
    </location>
</feature>
<comment type="caution">
    <text evidence="14">The sequence shown here is derived from an EMBL/GenBank/DDBJ whole genome shotgun (WGS) entry which is preliminary data.</text>
</comment>
<keyword evidence="9" id="KW-0482">Metalloprotease</keyword>
<dbReference type="GO" id="GO:0046872">
    <property type="term" value="F:metal ion binding"/>
    <property type="evidence" value="ECO:0007669"/>
    <property type="project" value="UniProtKB-KW"/>
</dbReference>
<evidence type="ECO:0000256" key="1">
    <source>
        <dbReference type="ARBA" id="ARBA00001947"/>
    </source>
</evidence>
<evidence type="ECO:0000256" key="12">
    <source>
        <dbReference type="SAM" id="Phobius"/>
    </source>
</evidence>
<evidence type="ECO:0000256" key="2">
    <source>
        <dbReference type="ARBA" id="ARBA00022475"/>
    </source>
</evidence>
<evidence type="ECO:0000256" key="11">
    <source>
        <dbReference type="SAM" id="MobiDB-lite"/>
    </source>
</evidence>
<keyword evidence="5" id="KW-0479">Metal-binding</keyword>
<proteinExistence type="predicted"/>
<evidence type="ECO:0000256" key="6">
    <source>
        <dbReference type="ARBA" id="ARBA00022801"/>
    </source>
</evidence>
<keyword evidence="2" id="KW-1003">Cell membrane</keyword>
<keyword evidence="3" id="KW-0645">Protease</keyword>
<evidence type="ECO:0000256" key="4">
    <source>
        <dbReference type="ARBA" id="ARBA00022692"/>
    </source>
</evidence>
<keyword evidence="4 12" id="KW-0812">Transmembrane</keyword>
<name>A0A7C3KBN9_9CYAN</name>
<dbReference type="AlphaFoldDB" id="A0A7C3KBN9"/>
<dbReference type="Pfam" id="PF01435">
    <property type="entry name" value="Peptidase_M48"/>
    <property type="match status" value="1"/>
</dbReference>
<reference evidence="14" key="1">
    <citation type="journal article" date="2020" name="mSystems">
        <title>Genome- and Community-Level Interaction Insights into Carbon Utilization and Element Cycling Functions of Hydrothermarchaeota in Hydrothermal Sediment.</title>
        <authorList>
            <person name="Zhou Z."/>
            <person name="Liu Y."/>
            <person name="Xu W."/>
            <person name="Pan J."/>
            <person name="Luo Z.H."/>
            <person name="Li M."/>
        </authorList>
    </citation>
    <scope>NUCLEOTIDE SEQUENCE [LARGE SCALE GENOMIC DNA]</scope>
    <source>
        <strain evidence="14">SpSt-418</strain>
    </source>
</reference>
<evidence type="ECO:0000256" key="8">
    <source>
        <dbReference type="ARBA" id="ARBA00022989"/>
    </source>
</evidence>